<dbReference type="EMBL" id="MF001358">
    <property type="protein sequence ID" value="ASZ76678.1"/>
    <property type="molecule type" value="Genomic_DNA"/>
</dbReference>
<dbReference type="Pfam" id="PF13392">
    <property type="entry name" value="HNH_3"/>
    <property type="match status" value="1"/>
</dbReference>
<keyword evidence="2" id="KW-0255">Endonuclease</keyword>
<sequence length="159" mass="17875">MIKEIKGIKNGFGHTYAVSDNGKIYNQTTGKELKGRPQKKGGYLRVNLAGKDYKVHRLVAEAFVPNPENKEQVNHINGKTNDNRAENLEWVSPSENIYHAYTNGLMTNIGEKNRNSKITEAQALEIKKSSEPNSVLGERYGLSPSYIARIKGGYTWKHL</sequence>
<accession>A0A249XXH6</accession>
<dbReference type="InterPro" id="IPR044925">
    <property type="entry name" value="His-Me_finger_sf"/>
</dbReference>
<keyword evidence="3" id="KW-1185">Reference proteome</keyword>
<dbReference type="InterPro" id="IPR003615">
    <property type="entry name" value="HNH_nuc"/>
</dbReference>
<keyword evidence="2" id="KW-0540">Nuclease</keyword>
<evidence type="ECO:0000313" key="3">
    <source>
        <dbReference type="Proteomes" id="UP000260005"/>
    </source>
</evidence>
<dbReference type="SMART" id="SM00507">
    <property type="entry name" value="HNHc"/>
    <property type="match status" value="1"/>
</dbReference>
<evidence type="ECO:0000313" key="2">
    <source>
        <dbReference type="EMBL" id="ASZ76678.1"/>
    </source>
</evidence>
<keyword evidence="2" id="KW-0378">Hydrolase</keyword>
<dbReference type="GO" id="GO:0004519">
    <property type="term" value="F:endonuclease activity"/>
    <property type="evidence" value="ECO:0007669"/>
    <property type="project" value="UniProtKB-KW"/>
</dbReference>
<proteinExistence type="predicted"/>
<reference evidence="2 3" key="1">
    <citation type="submission" date="2017-04" db="EMBL/GenBank/DDBJ databases">
        <title>Complete Genome Sequence of Lytic Bacteriophage EF1 Infecting Enterococcus faecalis Isolates.</title>
        <authorList>
            <person name="Kim D."/>
            <person name="Kim Y.J."/>
            <person name="Han B.K."/>
            <person name="Kim H."/>
        </authorList>
    </citation>
    <scope>NUCLEOTIDE SEQUENCE [LARGE SCALE GENOMIC DNA]</scope>
</reference>
<feature type="domain" description="HNH nuclease" evidence="1">
    <location>
        <begin position="49"/>
        <end position="97"/>
    </location>
</feature>
<dbReference type="InterPro" id="IPR010902">
    <property type="entry name" value="NUMOD4"/>
</dbReference>
<dbReference type="SUPFAM" id="SSF54060">
    <property type="entry name" value="His-Me finger endonucleases"/>
    <property type="match status" value="1"/>
</dbReference>
<dbReference type="GO" id="GO:0016788">
    <property type="term" value="F:hydrolase activity, acting on ester bonds"/>
    <property type="evidence" value="ECO:0007669"/>
    <property type="project" value="InterPro"/>
</dbReference>
<protein>
    <submittedName>
        <fullName evidence="2">HNH homing endonuclease</fullName>
    </submittedName>
</protein>
<name>A0A249XXH6_9CAUD</name>
<evidence type="ECO:0000259" key="1">
    <source>
        <dbReference type="SMART" id="SM00507"/>
    </source>
</evidence>
<organism evidence="2 3">
    <name type="scientific">Enterococcus phage EF1</name>
    <dbReference type="NCBI Taxonomy" id="2025813"/>
    <lineage>
        <taxon>Viruses</taxon>
        <taxon>Duplodnaviria</taxon>
        <taxon>Heunggongvirae</taxon>
        <taxon>Uroviricota</taxon>
        <taxon>Caudoviricetes</taxon>
    </lineage>
</organism>
<dbReference type="Gene3D" id="3.90.75.20">
    <property type="match status" value="1"/>
</dbReference>
<dbReference type="Proteomes" id="UP000260005">
    <property type="component" value="Segment"/>
</dbReference>
<dbReference type="Pfam" id="PF07463">
    <property type="entry name" value="NUMOD4"/>
    <property type="match status" value="1"/>
</dbReference>